<accession>A0A5B6TCK7</accession>
<dbReference type="Proteomes" id="UP000324133">
    <property type="component" value="Unassembled WGS sequence"/>
</dbReference>
<comment type="caution">
    <text evidence="2">The sequence shown here is derived from an EMBL/GenBank/DDBJ whole genome shotgun (WGS) entry which is preliminary data.</text>
</comment>
<organism evidence="2 3">
    <name type="scientific">Rufibacter hautae</name>
    <dbReference type="NCBI Taxonomy" id="2595005"/>
    <lineage>
        <taxon>Bacteria</taxon>
        <taxon>Pseudomonadati</taxon>
        <taxon>Bacteroidota</taxon>
        <taxon>Cytophagia</taxon>
        <taxon>Cytophagales</taxon>
        <taxon>Hymenobacteraceae</taxon>
        <taxon>Rufibacter</taxon>
    </lineage>
</organism>
<dbReference type="RefSeq" id="WP_149092693.1">
    <property type="nucleotide sequence ID" value="NZ_VKKY01000003.1"/>
</dbReference>
<evidence type="ECO:0000259" key="1">
    <source>
        <dbReference type="Pfam" id="PF14082"/>
    </source>
</evidence>
<protein>
    <submittedName>
        <fullName evidence="2">DUF4263 domain-containing protein</fullName>
    </submittedName>
</protein>
<evidence type="ECO:0000313" key="2">
    <source>
        <dbReference type="EMBL" id="KAA3436754.1"/>
    </source>
</evidence>
<dbReference type="AlphaFoldDB" id="A0A5B6TCK7"/>
<dbReference type="EMBL" id="VKKY01000003">
    <property type="protein sequence ID" value="KAA3436754.1"/>
    <property type="molecule type" value="Genomic_DNA"/>
</dbReference>
<evidence type="ECO:0000313" key="3">
    <source>
        <dbReference type="Proteomes" id="UP000324133"/>
    </source>
</evidence>
<feature type="domain" description="Shedu protein SduA C-terminal" evidence="1">
    <location>
        <begin position="22"/>
        <end position="169"/>
    </location>
</feature>
<proteinExistence type="predicted"/>
<dbReference type="Pfam" id="PF14082">
    <property type="entry name" value="SduA_C"/>
    <property type="match status" value="1"/>
</dbReference>
<dbReference type="OrthoDB" id="1449973at2"/>
<keyword evidence="3" id="KW-1185">Reference proteome</keyword>
<dbReference type="InterPro" id="IPR025359">
    <property type="entry name" value="SduA_C"/>
</dbReference>
<sequence>MRITLNQLQDEYESLLDGPIQKEEVYHQFFVKYPIFLPLWRPCNNIVYTKLNFSTQHQVDFAFARENTPGLTWCFIEIEKPTHRQFTKSGNPTKELTHGLRQLHDWQEWVNINRTQIENYFPFHDKLKSSRLAKPEYKLITGRRENAEGNPLIENLAPSFIEIISFDRLKENLEYPYINYKEPIKVCSFVNGKNKVLSKFKINYSYSIELG</sequence>
<reference evidence="2 3" key="1">
    <citation type="submission" date="2019-07" db="EMBL/GenBank/DDBJ databases">
        <title>Rufibacter sp. nov., isolated from lake sediment.</title>
        <authorList>
            <person name="Qu J.-H."/>
        </authorList>
    </citation>
    <scope>NUCLEOTIDE SEQUENCE [LARGE SCALE GENOMIC DNA]</scope>
    <source>
        <strain evidence="2 3">NBS58-1</strain>
    </source>
</reference>
<gene>
    <name evidence="2" type="ORF">FOA19_20465</name>
</gene>
<name>A0A5B6TCK7_9BACT</name>